<reference evidence="9 10" key="1">
    <citation type="journal article" date="2023" name="Life. Sci Alliance">
        <title>Evolutionary insights into 3D genome organization and epigenetic landscape of Vigna mungo.</title>
        <authorList>
            <person name="Junaid A."/>
            <person name="Singh B."/>
            <person name="Bhatia S."/>
        </authorList>
    </citation>
    <scope>NUCLEOTIDE SEQUENCE [LARGE SCALE GENOMIC DNA]</scope>
    <source>
        <strain evidence="9">Urdbean</strain>
    </source>
</reference>
<dbReference type="Pfam" id="PF00560">
    <property type="entry name" value="LRR_1"/>
    <property type="match status" value="2"/>
</dbReference>
<dbReference type="EMBL" id="CP144697">
    <property type="protein sequence ID" value="WVZ13727.1"/>
    <property type="molecule type" value="Genomic_DNA"/>
</dbReference>
<dbReference type="InterPro" id="IPR001611">
    <property type="entry name" value="Leu-rich_rpt"/>
</dbReference>
<organism evidence="9 10">
    <name type="scientific">Vigna mungo</name>
    <name type="common">Black gram</name>
    <name type="synonym">Phaseolus mungo</name>
    <dbReference type="NCBI Taxonomy" id="3915"/>
    <lineage>
        <taxon>Eukaryota</taxon>
        <taxon>Viridiplantae</taxon>
        <taxon>Streptophyta</taxon>
        <taxon>Embryophyta</taxon>
        <taxon>Tracheophyta</taxon>
        <taxon>Spermatophyta</taxon>
        <taxon>Magnoliopsida</taxon>
        <taxon>eudicotyledons</taxon>
        <taxon>Gunneridae</taxon>
        <taxon>Pentapetalae</taxon>
        <taxon>rosids</taxon>
        <taxon>fabids</taxon>
        <taxon>Fabales</taxon>
        <taxon>Fabaceae</taxon>
        <taxon>Papilionoideae</taxon>
        <taxon>50 kb inversion clade</taxon>
        <taxon>NPAAA clade</taxon>
        <taxon>indigoferoid/millettioid clade</taxon>
        <taxon>Phaseoleae</taxon>
        <taxon>Vigna</taxon>
    </lineage>
</organism>
<proteinExistence type="predicted"/>
<comment type="subcellular location">
    <subcellularLocation>
        <location evidence="1">Membrane</location>
        <topology evidence="1">Single-pass type I membrane protein</topology>
    </subcellularLocation>
</comment>
<evidence type="ECO:0000256" key="1">
    <source>
        <dbReference type="ARBA" id="ARBA00004479"/>
    </source>
</evidence>
<dbReference type="SUPFAM" id="SSF52058">
    <property type="entry name" value="L domain-like"/>
    <property type="match status" value="1"/>
</dbReference>
<keyword evidence="5 8" id="KW-0472">Membrane</keyword>
<evidence type="ECO:0000256" key="4">
    <source>
        <dbReference type="ARBA" id="ARBA00022989"/>
    </source>
</evidence>
<protein>
    <submittedName>
        <fullName evidence="9">Uncharacterized protein</fullName>
    </submittedName>
</protein>
<keyword evidence="2 8" id="KW-0812">Transmembrane</keyword>
<dbReference type="PROSITE" id="PS51450">
    <property type="entry name" value="LRR"/>
    <property type="match status" value="1"/>
</dbReference>
<accession>A0AAQ3S134</accession>
<feature type="transmembrane region" description="Helical" evidence="8">
    <location>
        <begin position="95"/>
        <end position="116"/>
    </location>
</feature>
<evidence type="ECO:0000313" key="9">
    <source>
        <dbReference type="EMBL" id="WVZ13727.1"/>
    </source>
</evidence>
<evidence type="ECO:0000256" key="3">
    <source>
        <dbReference type="ARBA" id="ARBA00022729"/>
    </source>
</evidence>
<dbReference type="PANTHER" id="PTHR48063:SF98">
    <property type="entry name" value="LRR RECEPTOR-LIKE SERINE_THREONINE-PROTEIN KINASE FLS2"/>
    <property type="match status" value="1"/>
</dbReference>
<dbReference type="Gene3D" id="3.80.10.10">
    <property type="entry name" value="Ribonuclease Inhibitor"/>
    <property type="match status" value="1"/>
</dbReference>
<name>A0AAQ3S134_VIGMU</name>
<keyword evidence="7" id="KW-0325">Glycoprotein</keyword>
<dbReference type="InterPro" id="IPR046956">
    <property type="entry name" value="RLP23-like"/>
</dbReference>
<keyword evidence="3" id="KW-0732">Signal</keyword>
<keyword evidence="4 8" id="KW-1133">Transmembrane helix</keyword>
<sequence>MTSLDSLDLSRNRLVGSIPLSLAQIYRLGVLDLSHNHLSGEIPTSSQLQIFIKSSYEDNIDLCGPPLEKLCIDGELTQKPNVNVYEEYLFFNNEFLISMGIGFTASFWMVFGSILFKRSWRRSYFNFLNNLKDNVHVKIAIFVTVLKQDKDYQVTISYVLYIAFFMY</sequence>
<evidence type="ECO:0000256" key="7">
    <source>
        <dbReference type="ARBA" id="ARBA00023180"/>
    </source>
</evidence>
<dbReference type="PANTHER" id="PTHR48063">
    <property type="entry name" value="LRR RECEPTOR-LIKE KINASE"/>
    <property type="match status" value="1"/>
</dbReference>
<keyword evidence="10" id="KW-1185">Reference proteome</keyword>
<dbReference type="PRINTS" id="PR00019">
    <property type="entry name" value="LEURICHRPT"/>
</dbReference>
<evidence type="ECO:0000256" key="5">
    <source>
        <dbReference type="ARBA" id="ARBA00023136"/>
    </source>
</evidence>
<evidence type="ECO:0000256" key="8">
    <source>
        <dbReference type="SAM" id="Phobius"/>
    </source>
</evidence>
<evidence type="ECO:0000313" key="10">
    <source>
        <dbReference type="Proteomes" id="UP001374535"/>
    </source>
</evidence>
<dbReference type="GO" id="GO:0016020">
    <property type="term" value="C:membrane"/>
    <property type="evidence" value="ECO:0007669"/>
    <property type="project" value="UniProtKB-SubCell"/>
</dbReference>
<dbReference type="AlphaFoldDB" id="A0AAQ3S134"/>
<keyword evidence="6" id="KW-0675">Receptor</keyword>
<evidence type="ECO:0000256" key="6">
    <source>
        <dbReference type="ARBA" id="ARBA00023170"/>
    </source>
</evidence>
<dbReference type="InterPro" id="IPR032675">
    <property type="entry name" value="LRR_dom_sf"/>
</dbReference>
<gene>
    <name evidence="9" type="ORF">V8G54_011293</name>
</gene>
<dbReference type="Proteomes" id="UP001374535">
    <property type="component" value="Chromosome 4"/>
</dbReference>
<evidence type="ECO:0000256" key="2">
    <source>
        <dbReference type="ARBA" id="ARBA00022692"/>
    </source>
</evidence>